<sequence>MKSYSWILILVLFLSGFSSCHSDAERYKDILREGSWYVYDIDYSYKLYDDFETPELFDFFHYLLDERNLLFLPGDELMFSKRRIDVNCPDGDRFGYDYYYSGDYIRIGRDGDYMDLFPQGDMNALTLTLDRIGLENLLSYWAPVDEYYAYLLEAAYRNLYDFHITYHLQRPIPEMAQVMPGIYIGPMYDGNQQLMNEAATVNLFWEKGQMNMTLDDKVILEDENGPGPQFYVDIAGLQVDKGRTPGSYVFTGEQSFTDRQYGPVEVRIREGRYNAAGTVAVWLEIVWNENVYELDFQKGVRQWDFQSLKVKSSEKTIILKK</sequence>
<accession>A0A3D1UPA4</accession>
<dbReference type="EMBL" id="JAKNDN010000020">
    <property type="protein sequence ID" value="MCG4960401.1"/>
    <property type="molecule type" value="Genomic_DNA"/>
</dbReference>
<evidence type="ECO:0000313" key="2">
    <source>
        <dbReference type="EMBL" id="MCG4960401.1"/>
    </source>
</evidence>
<proteinExistence type="predicted"/>
<evidence type="ECO:0000313" key="5">
    <source>
        <dbReference type="EMBL" id="RGY05198.1"/>
    </source>
</evidence>
<comment type="caution">
    <text evidence="4">The sequence shown here is derived from an EMBL/GenBank/DDBJ whole genome shotgun (WGS) entry which is preliminary data.</text>
</comment>
<dbReference type="PROSITE" id="PS51257">
    <property type="entry name" value="PROKAR_LIPOPROTEIN"/>
    <property type="match status" value="1"/>
</dbReference>
<evidence type="ECO:0000313" key="3">
    <source>
        <dbReference type="EMBL" id="MDB9223050.1"/>
    </source>
</evidence>
<dbReference type="Proteomes" id="UP001212263">
    <property type="component" value="Unassembled WGS sequence"/>
</dbReference>
<protein>
    <submittedName>
        <fullName evidence="4">Uncharacterized protein</fullName>
    </submittedName>
</protein>
<dbReference type="GeneID" id="61276159"/>
<evidence type="ECO:0000313" key="4">
    <source>
        <dbReference type="EMBL" id="RGU55500.1"/>
    </source>
</evidence>
<reference evidence="6 7" key="1">
    <citation type="submission" date="2018-08" db="EMBL/GenBank/DDBJ databases">
        <title>A genome reference for cultivated species of the human gut microbiota.</title>
        <authorList>
            <person name="Zou Y."/>
            <person name="Xue W."/>
            <person name="Luo G."/>
        </authorList>
    </citation>
    <scope>NUCLEOTIDE SEQUENCE [LARGE SCALE GENOMIC DNA]</scope>
    <source>
        <strain evidence="4 6">AF16-14</strain>
        <strain evidence="5 7">OF03-11</strain>
    </source>
</reference>
<name>A0A3D1UPA4_9BACT</name>
<dbReference type="EMBL" id="QSCO01000019">
    <property type="protein sequence ID" value="RGY05198.1"/>
    <property type="molecule type" value="Genomic_DNA"/>
</dbReference>
<evidence type="ECO:0000313" key="7">
    <source>
        <dbReference type="Proteomes" id="UP000284434"/>
    </source>
</evidence>
<dbReference type="AlphaFoldDB" id="A0A3D1UPA4"/>
<dbReference type="Proteomes" id="UP001199750">
    <property type="component" value="Unassembled WGS sequence"/>
</dbReference>
<keyword evidence="1" id="KW-0732">Signal</keyword>
<feature type="signal peptide" evidence="1">
    <location>
        <begin position="1"/>
        <end position="24"/>
    </location>
</feature>
<evidence type="ECO:0000313" key="6">
    <source>
        <dbReference type="Proteomes" id="UP000284243"/>
    </source>
</evidence>
<dbReference type="Proteomes" id="UP000284434">
    <property type="component" value="Unassembled WGS sequence"/>
</dbReference>
<dbReference type="EMBL" id="JAQMRD010000009">
    <property type="protein sequence ID" value="MDB9223050.1"/>
    <property type="molecule type" value="Genomic_DNA"/>
</dbReference>
<reference evidence="2" key="2">
    <citation type="submission" date="2022-01" db="EMBL/GenBank/DDBJ databases">
        <title>Collection of gut derived symbiotic bacterial strains cultured from healthy donors.</title>
        <authorList>
            <person name="Lin H."/>
            <person name="Kohout C."/>
            <person name="Waligurski E."/>
            <person name="Pamer E.G."/>
        </authorList>
    </citation>
    <scope>NUCLEOTIDE SEQUENCE</scope>
    <source>
        <strain evidence="2">DFI.1.149</strain>
    </source>
</reference>
<gene>
    <name evidence="4" type="ORF">DWW57_12290</name>
    <name evidence="5" type="ORF">DXA53_13370</name>
    <name evidence="2" type="ORF">L0P03_11160</name>
    <name evidence="3" type="ORF">PN645_08530</name>
</gene>
<dbReference type="RefSeq" id="WP_013613100.1">
    <property type="nucleotide sequence ID" value="NZ_JABWDG010000013.1"/>
</dbReference>
<dbReference type="EMBL" id="QRYC01000017">
    <property type="protein sequence ID" value="RGU55500.1"/>
    <property type="molecule type" value="Genomic_DNA"/>
</dbReference>
<reference evidence="3" key="3">
    <citation type="submission" date="2023-01" db="EMBL/GenBank/DDBJ databases">
        <title>Human gut microbiome strain richness.</title>
        <authorList>
            <person name="Chen-Liaw A."/>
        </authorList>
    </citation>
    <scope>NUCLEOTIDE SEQUENCE</scope>
    <source>
        <strain evidence="3">RTP21484st1_B7_RTP21484_190118</strain>
    </source>
</reference>
<feature type="chain" id="PRO_5042708688" evidence="1">
    <location>
        <begin position="25"/>
        <end position="321"/>
    </location>
</feature>
<organism evidence="4 6">
    <name type="scientific">Odoribacter splanchnicus</name>
    <dbReference type="NCBI Taxonomy" id="28118"/>
    <lineage>
        <taxon>Bacteria</taxon>
        <taxon>Pseudomonadati</taxon>
        <taxon>Bacteroidota</taxon>
        <taxon>Bacteroidia</taxon>
        <taxon>Bacteroidales</taxon>
        <taxon>Odoribacteraceae</taxon>
        <taxon>Odoribacter</taxon>
    </lineage>
</organism>
<evidence type="ECO:0000256" key="1">
    <source>
        <dbReference type="SAM" id="SignalP"/>
    </source>
</evidence>
<dbReference type="Proteomes" id="UP000284243">
    <property type="component" value="Unassembled WGS sequence"/>
</dbReference>